<dbReference type="PROSITE" id="PS50937">
    <property type="entry name" value="HTH_MERR_2"/>
    <property type="match status" value="1"/>
</dbReference>
<comment type="caution">
    <text evidence="5">The sequence shown here is derived from an EMBL/GenBank/DDBJ whole genome shotgun (WGS) entry which is preliminary data.</text>
</comment>
<dbReference type="PANTHER" id="PTHR30204">
    <property type="entry name" value="REDOX-CYCLING DRUG-SENSING TRANSCRIPTIONAL ACTIVATOR SOXR"/>
    <property type="match status" value="1"/>
</dbReference>
<dbReference type="PRINTS" id="PR00040">
    <property type="entry name" value="HTHMERR"/>
</dbReference>
<dbReference type="SUPFAM" id="SSF46955">
    <property type="entry name" value="Putative DNA-binding domain"/>
    <property type="match status" value="1"/>
</dbReference>
<feature type="domain" description="HTH merR-type" evidence="4">
    <location>
        <begin position="1"/>
        <end position="70"/>
    </location>
</feature>
<dbReference type="Proteomes" id="UP001226577">
    <property type="component" value="Unassembled WGS sequence"/>
</dbReference>
<evidence type="ECO:0000256" key="2">
    <source>
        <dbReference type="ARBA" id="ARBA00023125"/>
    </source>
</evidence>
<keyword evidence="1" id="KW-0805">Transcription regulation</keyword>
<dbReference type="PANTHER" id="PTHR30204:SF94">
    <property type="entry name" value="HEAVY METAL-DEPENDENT TRANSCRIPTIONAL REGULATOR HI_0293-RELATED"/>
    <property type="match status" value="1"/>
</dbReference>
<name>A0ABT9RZB9_9MICC</name>
<keyword evidence="6" id="KW-1185">Reference proteome</keyword>
<protein>
    <submittedName>
        <fullName evidence="5">DNA-binding transcriptional MerR regulator</fullName>
    </submittedName>
</protein>
<dbReference type="CDD" id="cd04770">
    <property type="entry name" value="HTH_HMRTR"/>
    <property type="match status" value="1"/>
</dbReference>
<evidence type="ECO:0000313" key="5">
    <source>
        <dbReference type="EMBL" id="MDP9890110.1"/>
    </source>
</evidence>
<evidence type="ECO:0000259" key="4">
    <source>
        <dbReference type="PROSITE" id="PS50937"/>
    </source>
</evidence>
<sequence>MMRIGEAAAAAGTSTKTLRFYEDRGLLPPAERTGNGYREYGNDAITRLEFIRRGRAAGLTLAQIGEILTLRDRGSAPCTHVRDLLAGQLADLDAQIAELAALRDAVAGFHHTASAGDPADCDPNRICSYL</sequence>
<accession>A0ABT9RZB9</accession>
<dbReference type="Gene3D" id="1.10.1660.10">
    <property type="match status" value="1"/>
</dbReference>
<keyword evidence="3" id="KW-0804">Transcription</keyword>
<evidence type="ECO:0000313" key="6">
    <source>
        <dbReference type="Proteomes" id="UP001226577"/>
    </source>
</evidence>
<dbReference type="InterPro" id="IPR009061">
    <property type="entry name" value="DNA-bd_dom_put_sf"/>
</dbReference>
<dbReference type="Pfam" id="PF13411">
    <property type="entry name" value="MerR_1"/>
    <property type="match status" value="1"/>
</dbReference>
<dbReference type="SMART" id="SM00422">
    <property type="entry name" value="HTH_MERR"/>
    <property type="match status" value="1"/>
</dbReference>
<evidence type="ECO:0000256" key="1">
    <source>
        <dbReference type="ARBA" id="ARBA00023015"/>
    </source>
</evidence>
<dbReference type="InterPro" id="IPR047057">
    <property type="entry name" value="MerR_fam"/>
</dbReference>
<dbReference type="EMBL" id="JAUSRE010000023">
    <property type="protein sequence ID" value="MDP9890110.1"/>
    <property type="molecule type" value="Genomic_DNA"/>
</dbReference>
<keyword evidence="2 5" id="KW-0238">DNA-binding</keyword>
<gene>
    <name evidence="5" type="ORF">J2X98_003722</name>
</gene>
<proteinExistence type="predicted"/>
<evidence type="ECO:0000256" key="3">
    <source>
        <dbReference type="ARBA" id="ARBA00023163"/>
    </source>
</evidence>
<reference evidence="5 6" key="1">
    <citation type="submission" date="2023-07" db="EMBL/GenBank/DDBJ databases">
        <title>Sorghum-associated microbial communities from plants grown in Nebraska, USA.</title>
        <authorList>
            <person name="Schachtman D."/>
        </authorList>
    </citation>
    <scope>NUCLEOTIDE SEQUENCE [LARGE SCALE GENOMIC DNA]</scope>
    <source>
        <strain evidence="5 6">CC222</strain>
    </source>
</reference>
<dbReference type="InterPro" id="IPR000551">
    <property type="entry name" value="MerR-type_HTH_dom"/>
</dbReference>
<organism evidence="5 6">
    <name type="scientific">Pseudarthrobacter enclensis</name>
    <dbReference type="NCBI Taxonomy" id="993070"/>
    <lineage>
        <taxon>Bacteria</taxon>
        <taxon>Bacillati</taxon>
        <taxon>Actinomycetota</taxon>
        <taxon>Actinomycetes</taxon>
        <taxon>Micrococcales</taxon>
        <taxon>Micrococcaceae</taxon>
        <taxon>Pseudarthrobacter</taxon>
    </lineage>
</organism>
<dbReference type="GO" id="GO:0003677">
    <property type="term" value="F:DNA binding"/>
    <property type="evidence" value="ECO:0007669"/>
    <property type="project" value="UniProtKB-KW"/>
</dbReference>